<name>A0A552U8W9_9SPHN</name>
<dbReference type="Proteomes" id="UP000317894">
    <property type="component" value="Unassembled WGS sequence"/>
</dbReference>
<protein>
    <submittedName>
        <fullName evidence="1">Uncharacterized protein</fullName>
    </submittedName>
</protein>
<gene>
    <name evidence="1" type="ORF">FMM06_13305</name>
</gene>
<dbReference type="EMBL" id="VJWA01000002">
    <property type="protein sequence ID" value="TRW14661.1"/>
    <property type="molecule type" value="Genomic_DNA"/>
</dbReference>
<sequence length="117" mass="12787">MRASLTDHCEALEAEYIERLSTALRRCAAGRWGLFGHNDKVIEGLGKHARRQLVDPEVVELLAIGEAIAAARKRIGVSEAFEPHRQLLEICAGSSANALGEPKLAQRWLDEMAAAGR</sequence>
<keyword evidence="2" id="KW-1185">Reference proteome</keyword>
<accession>A0A552U8W9</accession>
<reference evidence="1 2" key="1">
    <citation type="submission" date="2019-07" db="EMBL/GenBank/DDBJ databases">
        <title>Novel species isolated from glacier.</title>
        <authorList>
            <person name="Liu Q."/>
            <person name="Xin Y.-H."/>
        </authorList>
    </citation>
    <scope>NUCLEOTIDE SEQUENCE [LARGE SCALE GENOMIC DNA]</scope>
    <source>
        <strain evidence="1 2">LB1R16</strain>
    </source>
</reference>
<evidence type="ECO:0000313" key="1">
    <source>
        <dbReference type="EMBL" id="TRW14661.1"/>
    </source>
</evidence>
<dbReference type="AlphaFoldDB" id="A0A552U8W9"/>
<organism evidence="1 2">
    <name type="scientific">Glacieibacterium frigidum</name>
    <dbReference type="NCBI Taxonomy" id="2593303"/>
    <lineage>
        <taxon>Bacteria</taxon>
        <taxon>Pseudomonadati</taxon>
        <taxon>Pseudomonadota</taxon>
        <taxon>Alphaproteobacteria</taxon>
        <taxon>Sphingomonadales</taxon>
        <taxon>Sphingosinicellaceae</taxon>
        <taxon>Glacieibacterium</taxon>
    </lineage>
</organism>
<evidence type="ECO:0000313" key="2">
    <source>
        <dbReference type="Proteomes" id="UP000317894"/>
    </source>
</evidence>
<dbReference type="RefSeq" id="WP_144237867.1">
    <property type="nucleotide sequence ID" value="NZ_VJWA01000002.1"/>
</dbReference>
<dbReference type="OrthoDB" id="7450963at2"/>
<proteinExistence type="predicted"/>
<comment type="caution">
    <text evidence="1">The sequence shown here is derived from an EMBL/GenBank/DDBJ whole genome shotgun (WGS) entry which is preliminary data.</text>
</comment>